<gene>
    <name evidence="11" type="ORF">BSZ32_14810</name>
</gene>
<dbReference type="GO" id="GO:0005886">
    <property type="term" value="C:plasma membrane"/>
    <property type="evidence" value="ECO:0007669"/>
    <property type="project" value="UniProtKB-SubCell"/>
</dbReference>
<dbReference type="PANTHER" id="PTHR43298:SF2">
    <property type="entry name" value="FMN_FAD EXPORTER YEEO-RELATED"/>
    <property type="match status" value="1"/>
</dbReference>
<organism evidence="11 12">
    <name type="scientific">Rubritalea profundi</name>
    <dbReference type="NCBI Taxonomy" id="1658618"/>
    <lineage>
        <taxon>Bacteria</taxon>
        <taxon>Pseudomonadati</taxon>
        <taxon>Verrucomicrobiota</taxon>
        <taxon>Verrucomicrobiia</taxon>
        <taxon>Verrucomicrobiales</taxon>
        <taxon>Rubritaleaceae</taxon>
        <taxon>Rubritalea</taxon>
    </lineage>
</organism>
<evidence type="ECO:0000256" key="5">
    <source>
        <dbReference type="ARBA" id="ARBA00022692"/>
    </source>
</evidence>
<dbReference type="InterPro" id="IPR048279">
    <property type="entry name" value="MdtK-like"/>
</dbReference>
<dbReference type="Proteomes" id="UP000239907">
    <property type="component" value="Unassembled WGS sequence"/>
</dbReference>
<evidence type="ECO:0000256" key="9">
    <source>
        <dbReference type="ARBA" id="ARBA00031636"/>
    </source>
</evidence>
<feature type="transmembrane region" description="Helical" evidence="10">
    <location>
        <begin position="12"/>
        <end position="35"/>
    </location>
</feature>
<keyword evidence="4" id="KW-1003">Cell membrane</keyword>
<reference evidence="11 12" key="1">
    <citation type="submission" date="2016-12" db="EMBL/GenBank/DDBJ databases">
        <title>Study of bacterial adaptation to deep sea.</title>
        <authorList>
            <person name="Song J."/>
            <person name="Yoshizawa S."/>
            <person name="Kogure K."/>
        </authorList>
    </citation>
    <scope>NUCLEOTIDE SEQUENCE [LARGE SCALE GENOMIC DNA]</scope>
    <source>
        <strain evidence="11 12">SAORIC-165</strain>
    </source>
</reference>
<dbReference type="AlphaFoldDB" id="A0A2S7U3N7"/>
<feature type="transmembrane region" description="Helical" evidence="10">
    <location>
        <begin position="247"/>
        <end position="267"/>
    </location>
</feature>
<evidence type="ECO:0000256" key="3">
    <source>
        <dbReference type="ARBA" id="ARBA00022449"/>
    </source>
</evidence>
<dbReference type="OrthoDB" id="9780160at2"/>
<dbReference type="GO" id="GO:0042910">
    <property type="term" value="F:xenobiotic transmembrane transporter activity"/>
    <property type="evidence" value="ECO:0007669"/>
    <property type="project" value="InterPro"/>
</dbReference>
<dbReference type="RefSeq" id="WP_105044142.1">
    <property type="nucleotide sequence ID" value="NZ_MQWA01000001.1"/>
</dbReference>
<feature type="transmembrane region" description="Helical" evidence="10">
    <location>
        <begin position="156"/>
        <end position="177"/>
    </location>
</feature>
<feature type="transmembrane region" description="Helical" evidence="10">
    <location>
        <begin position="273"/>
        <end position="294"/>
    </location>
</feature>
<comment type="caution">
    <text evidence="11">The sequence shown here is derived from an EMBL/GenBank/DDBJ whole genome shotgun (WGS) entry which is preliminary data.</text>
</comment>
<dbReference type="GO" id="GO:0015297">
    <property type="term" value="F:antiporter activity"/>
    <property type="evidence" value="ECO:0007669"/>
    <property type="project" value="UniProtKB-KW"/>
</dbReference>
<keyword evidence="3" id="KW-0050">Antiport</keyword>
<keyword evidence="5 10" id="KW-0812">Transmembrane</keyword>
<dbReference type="InterPro" id="IPR050222">
    <property type="entry name" value="MATE_MdtK"/>
</dbReference>
<feature type="transmembrane region" description="Helical" evidence="10">
    <location>
        <begin position="126"/>
        <end position="144"/>
    </location>
</feature>
<feature type="transmembrane region" description="Helical" evidence="10">
    <location>
        <begin position="47"/>
        <end position="68"/>
    </location>
</feature>
<dbReference type="NCBIfam" id="TIGR00797">
    <property type="entry name" value="matE"/>
    <property type="match status" value="1"/>
</dbReference>
<evidence type="ECO:0000256" key="2">
    <source>
        <dbReference type="ARBA" id="ARBA00022448"/>
    </source>
</evidence>
<dbReference type="PIRSF" id="PIRSF006603">
    <property type="entry name" value="DinF"/>
    <property type="match status" value="1"/>
</dbReference>
<keyword evidence="6 10" id="KW-1133">Transmembrane helix</keyword>
<dbReference type="InterPro" id="IPR002528">
    <property type="entry name" value="MATE_fam"/>
</dbReference>
<evidence type="ECO:0000313" key="12">
    <source>
        <dbReference type="Proteomes" id="UP000239907"/>
    </source>
</evidence>
<feature type="transmembrane region" description="Helical" evidence="10">
    <location>
        <begin position="89"/>
        <end position="111"/>
    </location>
</feature>
<evidence type="ECO:0000256" key="6">
    <source>
        <dbReference type="ARBA" id="ARBA00022989"/>
    </source>
</evidence>
<proteinExistence type="predicted"/>
<sequence>MTVREIKSIIALAIPLVIGQLGQMLLGVFDTIMVGKVGVLDLAALSFANSLFIVPFVFAIGILTCISIRTSTARGQKNQGEARSVCRNGFYLSIIIGTVFFLVSLAAFPFLHSMGQPDDVATRSEGYYLIVMASLIPIAMSLLLKNHADALDRPWPAFWIFMGGVALNILLNAALIFGQWGFPQMGLEGAAIATLVARWAIVVAMMLWFRLDRSLHPWTPNHWFKKPDWSEIRSLNKLGLPAGLQTLAEVSTFAAAGLIIGAFGAEALASHQIALQSSGMAFMIPLGISMALTVRIGEVHGDHKRQRSIVKTGWLLTILCSFTTAAIFIFAGELVASLFIDIPELITLAASLLFVSGIFQIVDGMQVASTGLLRGLHDTKIPAKMAILSYWAIGIPAGYCLAHFGGLQAKGMWWGLALGLGIASILLSTRLWRKIR</sequence>
<feature type="transmembrane region" description="Helical" evidence="10">
    <location>
        <begin position="314"/>
        <end position="340"/>
    </location>
</feature>
<evidence type="ECO:0000313" key="11">
    <source>
        <dbReference type="EMBL" id="PQJ29635.1"/>
    </source>
</evidence>
<dbReference type="PANTHER" id="PTHR43298">
    <property type="entry name" value="MULTIDRUG RESISTANCE PROTEIN NORM-RELATED"/>
    <property type="match status" value="1"/>
</dbReference>
<protein>
    <recommendedName>
        <fullName evidence="9">Multidrug-efflux transporter</fullName>
    </recommendedName>
</protein>
<evidence type="ECO:0000256" key="10">
    <source>
        <dbReference type="SAM" id="Phobius"/>
    </source>
</evidence>
<evidence type="ECO:0000256" key="7">
    <source>
        <dbReference type="ARBA" id="ARBA00023065"/>
    </source>
</evidence>
<keyword evidence="7" id="KW-0406">Ion transport</keyword>
<feature type="transmembrane region" description="Helical" evidence="10">
    <location>
        <begin position="346"/>
        <end position="373"/>
    </location>
</feature>
<evidence type="ECO:0000256" key="1">
    <source>
        <dbReference type="ARBA" id="ARBA00004651"/>
    </source>
</evidence>
<dbReference type="GO" id="GO:0006811">
    <property type="term" value="P:monoatomic ion transport"/>
    <property type="evidence" value="ECO:0007669"/>
    <property type="project" value="UniProtKB-KW"/>
</dbReference>
<feature type="transmembrane region" description="Helical" evidence="10">
    <location>
        <begin position="412"/>
        <end position="432"/>
    </location>
</feature>
<dbReference type="Pfam" id="PF01554">
    <property type="entry name" value="MatE"/>
    <property type="match status" value="2"/>
</dbReference>
<evidence type="ECO:0000256" key="8">
    <source>
        <dbReference type="ARBA" id="ARBA00023136"/>
    </source>
</evidence>
<dbReference type="EMBL" id="MQWA01000001">
    <property type="protein sequence ID" value="PQJ29635.1"/>
    <property type="molecule type" value="Genomic_DNA"/>
</dbReference>
<evidence type="ECO:0000256" key="4">
    <source>
        <dbReference type="ARBA" id="ARBA00022475"/>
    </source>
</evidence>
<name>A0A2S7U3N7_9BACT</name>
<dbReference type="CDD" id="cd13131">
    <property type="entry name" value="MATE_NorM_like"/>
    <property type="match status" value="1"/>
</dbReference>
<keyword evidence="8 10" id="KW-0472">Membrane</keyword>
<feature type="transmembrane region" description="Helical" evidence="10">
    <location>
        <begin position="385"/>
        <end position="406"/>
    </location>
</feature>
<keyword evidence="2" id="KW-0813">Transport</keyword>
<comment type="subcellular location">
    <subcellularLocation>
        <location evidence="1">Cell membrane</location>
        <topology evidence="1">Multi-pass membrane protein</topology>
    </subcellularLocation>
</comment>
<keyword evidence="12" id="KW-1185">Reference proteome</keyword>
<feature type="transmembrane region" description="Helical" evidence="10">
    <location>
        <begin position="189"/>
        <end position="209"/>
    </location>
</feature>
<accession>A0A2S7U3N7</accession>